<accession>A0A9D5KCG2</accession>
<gene>
    <name evidence="1" type="ORF">GF359_09985</name>
</gene>
<dbReference type="EMBL" id="WJKJ01000332">
    <property type="protein sequence ID" value="MBD3365530.1"/>
    <property type="molecule type" value="Genomic_DNA"/>
</dbReference>
<comment type="caution">
    <text evidence="1">The sequence shown here is derived from an EMBL/GenBank/DDBJ whole genome shotgun (WGS) entry which is preliminary data.</text>
</comment>
<dbReference type="AlphaFoldDB" id="A0A9D5KCG2"/>
<reference evidence="1" key="1">
    <citation type="submission" date="2019-11" db="EMBL/GenBank/DDBJ databases">
        <title>Microbial mats filling the niche in hypersaline microbial mats.</title>
        <authorList>
            <person name="Wong H.L."/>
            <person name="Macleod F.I."/>
            <person name="White R.A. III"/>
            <person name="Burns B.P."/>
        </authorList>
    </citation>
    <scope>NUCLEOTIDE SEQUENCE</scope>
    <source>
        <strain evidence="1">Bin_327</strain>
    </source>
</reference>
<evidence type="ECO:0000313" key="2">
    <source>
        <dbReference type="Proteomes" id="UP000630660"/>
    </source>
</evidence>
<sequence length="105" mass="11231">MRKTQSPLARIASIAATIFLLIAASGAAFVAGYGLCFARFTDAYAELSVLKARAVEIEEELLHLKNYAVLIDALTTHGKAAVKLRELPLVQSPSENESVGVKGED</sequence>
<organism evidence="1 2">
    <name type="scientific">candidate division WOR-3 bacterium</name>
    <dbReference type="NCBI Taxonomy" id="2052148"/>
    <lineage>
        <taxon>Bacteria</taxon>
        <taxon>Bacteria division WOR-3</taxon>
    </lineage>
</organism>
<evidence type="ECO:0000313" key="1">
    <source>
        <dbReference type="EMBL" id="MBD3365530.1"/>
    </source>
</evidence>
<name>A0A9D5KCG2_UNCW3</name>
<protein>
    <submittedName>
        <fullName evidence="1">Uncharacterized protein</fullName>
    </submittedName>
</protein>
<proteinExistence type="predicted"/>
<dbReference type="Proteomes" id="UP000630660">
    <property type="component" value="Unassembled WGS sequence"/>
</dbReference>